<feature type="region of interest" description="Disordered" evidence="1">
    <location>
        <begin position="1"/>
        <end position="25"/>
    </location>
</feature>
<evidence type="ECO:0000313" key="3">
    <source>
        <dbReference type="Proteomes" id="UP000792457"/>
    </source>
</evidence>
<reference evidence="2" key="1">
    <citation type="submission" date="2013-04" db="EMBL/GenBank/DDBJ databases">
        <authorList>
            <person name="Qu J."/>
            <person name="Murali S.C."/>
            <person name="Bandaranaike D."/>
            <person name="Bellair M."/>
            <person name="Blankenburg K."/>
            <person name="Chao H."/>
            <person name="Dinh H."/>
            <person name="Doddapaneni H."/>
            <person name="Downs B."/>
            <person name="Dugan-Rocha S."/>
            <person name="Elkadiri S."/>
            <person name="Gnanaolivu R.D."/>
            <person name="Hernandez B."/>
            <person name="Javaid M."/>
            <person name="Jayaseelan J.C."/>
            <person name="Lee S."/>
            <person name="Li M."/>
            <person name="Ming W."/>
            <person name="Munidasa M."/>
            <person name="Muniz J."/>
            <person name="Nguyen L."/>
            <person name="Ongeri F."/>
            <person name="Osuji N."/>
            <person name="Pu L.-L."/>
            <person name="Puazo M."/>
            <person name="Qu C."/>
            <person name="Quiroz J."/>
            <person name="Raj R."/>
            <person name="Weissenberger G."/>
            <person name="Xin Y."/>
            <person name="Zou X."/>
            <person name="Han Y."/>
            <person name="Richards S."/>
            <person name="Worley K."/>
            <person name="Muzny D."/>
            <person name="Gibbs R."/>
        </authorList>
    </citation>
    <scope>NUCLEOTIDE SEQUENCE</scope>
    <source>
        <strain evidence="2">Sampled in the wild</strain>
    </source>
</reference>
<dbReference type="AlphaFoldDB" id="A0A8K0PCQ9"/>
<name>A0A8K0PCQ9_LADFU</name>
<dbReference type="Proteomes" id="UP000792457">
    <property type="component" value="Unassembled WGS sequence"/>
</dbReference>
<comment type="caution">
    <text evidence="2">The sequence shown here is derived from an EMBL/GenBank/DDBJ whole genome shotgun (WGS) entry which is preliminary data.</text>
</comment>
<dbReference type="EMBL" id="KZ309412">
    <property type="protein sequence ID" value="KAG8238669.1"/>
    <property type="molecule type" value="Genomic_DNA"/>
</dbReference>
<sequence length="63" mass="7092">MEMKKVQQDSLTESDKVKRVISESGASQILNTDQSNFKNDIHSGRTLEFRGIKQSNQSSSLCM</sequence>
<evidence type="ECO:0000256" key="1">
    <source>
        <dbReference type="SAM" id="MobiDB-lite"/>
    </source>
</evidence>
<keyword evidence="3" id="KW-1185">Reference proteome</keyword>
<feature type="compositionally biased region" description="Basic and acidic residues" evidence="1">
    <location>
        <begin position="1"/>
        <end position="21"/>
    </location>
</feature>
<accession>A0A8K0PCQ9</accession>
<gene>
    <name evidence="2" type="ORF">J437_LFUL018383</name>
</gene>
<evidence type="ECO:0000313" key="2">
    <source>
        <dbReference type="EMBL" id="KAG8238669.1"/>
    </source>
</evidence>
<reference evidence="2" key="2">
    <citation type="submission" date="2017-10" db="EMBL/GenBank/DDBJ databases">
        <title>Ladona fulva Genome sequencing and assembly.</title>
        <authorList>
            <person name="Murali S."/>
            <person name="Richards S."/>
            <person name="Bandaranaike D."/>
            <person name="Bellair M."/>
            <person name="Blankenburg K."/>
            <person name="Chao H."/>
            <person name="Dinh H."/>
            <person name="Doddapaneni H."/>
            <person name="Dugan-Rocha S."/>
            <person name="Elkadiri S."/>
            <person name="Gnanaolivu R."/>
            <person name="Hernandez B."/>
            <person name="Skinner E."/>
            <person name="Javaid M."/>
            <person name="Lee S."/>
            <person name="Li M."/>
            <person name="Ming W."/>
            <person name="Munidasa M."/>
            <person name="Muniz J."/>
            <person name="Nguyen L."/>
            <person name="Hughes D."/>
            <person name="Osuji N."/>
            <person name="Pu L.-L."/>
            <person name="Puazo M."/>
            <person name="Qu C."/>
            <person name="Quiroz J."/>
            <person name="Raj R."/>
            <person name="Weissenberger G."/>
            <person name="Xin Y."/>
            <person name="Zou X."/>
            <person name="Han Y."/>
            <person name="Worley K."/>
            <person name="Muzny D."/>
            <person name="Gibbs R."/>
        </authorList>
    </citation>
    <scope>NUCLEOTIDE SEQUENCE</scope>
    <source>
        <strain evidence="2">Sampled in the wild</strain>
    </source>
</reference>
<organism evidence="2 3">
    <name type="scientific">Ladona fulva</name>
    <name type="common">Scarce chaser dragonfly</name>
    <name type="synonym">Libellula fulva</name>
    <dbReference type="NCBI Taxonomy" id="123851"/>
    <lineage>
        <taxon>Eukaryota</taxon>
        <taxon>Metazoa</taxon>
        <taxon>Ecdysozoa</taxon>
        <taxon>Arthropoda</taxon>
        <taxon>Hexapoda</taxon>
        <taxon>Insecta</taxon>
        <taxon>Pterygota</taxon>
        <taxon>Palaeoptera</taxon>
        <taxon>Odonata</taxon>
        <taxon>Epiprocta</taxon>
        <taxon>Anisoptera</taxon>
        <taxon>Libelluloidea</taxon>
        <taxon>Libellulidae</taxon>
        <taxon>Ladona</taxon>
    </lineage>
</organism>
<proteinExistence type="predicted"/>
<dbReference type="OrthoDB" id="10051656at2759"/>
<protein>
    <submittedName>
        <fullName evidence="2">Uncharacterized protein</fullName>
    </submittedName>
</protein>